<name>A0A9J5ZQ34_SOLCO</name>
<dbReference type="EMBL" id="JACXVP010000003">
    <property type="protein sequence ID" value="KAG5614294.1"/>
    <property type="molecule type" value="Genomic_DNA"/>
</dbReference>
<evidence type="ECO:0000313" key="1">
    <source>
        <dbReference type="EMBL" id="KAG5614294.1"/>
    </source>
</evidence>
<accession>A0A9J5ZQ34</accession>
<protein>
    <submittedName>
        <fullName evidence="1">Uncharacterized protein</fullName>
    </submittedName>
</protein>
<dbReference type="AlphaFoldDB" id="A0A9J5ZQ34"/>
<sequence>MSFDEHYMDTKVHETMDLLYEDQKKLPKKPLNRKSFIRNDGSGETNRSGKHATVVKNDAKETAVDSMIRVLNESANEVLEETMNLILAAIRIVDYKRETNRSRKHATAVKNDTEETAADSMVRVLNENANEVLEEIMNLILAATRMVDFKCMREKN</sequence>
<gene>
    <name evidence="1" type="ORF">H5410_014118</name>
</gene>
<dbReference type="Proteomes" id="UP000824120">
    <property type="component" value="Chromosome 3"/>
</dbReference>
<evidence type="ECO:0000313" key="2">
    <source>
        <dbReference type="Proteomes" id="UP000824120"/>
    </source>
</evidence>
<keyword evidence="2" id="KW-1185">Reference proteome</keyword>
<reference evidence="1 2" key="1">
    <citation type="submission" date="2020-09" db="EMBL/GenBank/DDBJ databases">
        <title>De no assembly of potato wild relative species, Solanum commersonii.</title>
        <authorList>
            <person name="Cho K."/>
        </authorList>
    </citation>
    <scope>NUCLEOTIDE SEQUENCE [LARGE SCALE GENOMIC DNA]</scope>
    <source>
        <strain evidence="1">LZ3.2</strain>
        <tissue evidence="1">Leaf</tissue>
    </source>
</reference>
<dbReference type="OrthoDB" id="1928633at2759"/>
<proteinExistence type="predicted"/>
<comment type="caution">
    <text evidence="1">The sequence shown here is derived from an EMBL/GenBank/DDBJ whole genome shotgun (WGS) entry which is preliminary data.</text>
</comment>
<organism evidence="1 2">
    <name type="scientific">Solanum commersonii</name>
    <name type="common">Commerson's wild potato</name>
    <name type="synonym">Commerson's nightshade</name>
    <dbReference type="NCBI Taxonomy" id="4109"/>
    <lineage>
        <taxon>Eukaryota</taxon>
        <taxon>Viridiplantae</taxon>
        <taxon>Streptophyta</taxon>
        <taxon>Embryophyta</taxon>
        <taxon>Tracheophyta</taxon>
        <taxon>Spermatophyta</taxon>
        <taxon>Magnoliopsida</taxon>
        <taxon>eudicotyledons</taxon>
        <taxon>Gunneridae</taxon>
        <taxon>Pentapetalae</taxon>
        <taxon>asterids</taxon>
        <taxon>lamiids</taxon>
        <taxon>Solanales</taxon>
        <taxon>Solanaceae</taxon>
        <taxon>Solanoideae</taxon>
        <taxon>Solaneae</taxon>
        <taxon>Solanum</taxon>
    </lineage>
</organism>